<feature type="transmembrane region" description="Helical" evidence="1">
    <location>
        <begin position="142"/>
        <end position="163"/>
    </location>
</feature>
<keyword evidence="1" id="KW-1133">Transmembrane helix</keyword>
<feature type="domain" description="Potassium channel" evidence="2">
    <location>
        <begin position="77"/>
        <end position="157"/>
    </location>
</feature>
<keyword evidence="1" id="KW-0472">Membrane</keyword>
<gene>
    <name evidence="3" type="ORF">AVDCRST_MAG14-69</name>
</gene>
<name>A0A6J4QG29_9ACTN</name>
<protein>
    <recommendedName>
        <fullName evidence="2">Potassium channel domain-containing protein</fullName>
    </recommendedName>
</protein>
<dbReference type="InterPro" id="IPR013099">
    <property type="entry name" value="K_chnl_dom"/>
</dbReference>
<dbReference type="Gene3D" id="1.10.287.70">
    <property type="match status" value="1"/>
</dbReference>
<evidence type="ECO:0000256" key="1">
    <source>
        <dbReference type="SAM" id="Phobius"/>
    </source>
</evidence>
<reference evidence="3" key="1">
    <citation type="submission" date="2020-02" db="EMBL/GenBank/DDBJ databases">
        <authorList>
            <person name="Meier V. D."/>
        </authorList>
    </citation>
    <scope>NUCLEOTIDE SEQUENCE</scope>
    <source>
        <strain evidence="3">AVDCRST_MAG14</strain>
    </source>
</reference>
<sequence>MDWLIIVAGVMLILAGIADVFFTVLHPDGFGFLSSRLYGGLFKTVRLLTRPLPRRLRSFGLSTAAPLMVPVNITVWIVLVLVGYALVYYAGMDAQSFNFSNPGLEPSFGEALYVSGTAISTLGFGDVTPATGVYQALAVSEALIGFGILTLAISYVVGVYGVLQQLGVTAAGLLHQASDTAEPLSILAPHFPSGEPLDIEPQIVAHHSSLVGLYEGLRRYPIVYYYHSRRAYRSLPYTFRMLGGVAGALRWGLPKGHPARQAPYLPALITGLDMATSFLDERFLSEDLEKSPAPVPFETFRSALEWDEEPEDPWVARFSEMQLYMRNLAGIEEPPPVGESYDRYKEWLPFAHRNRAFFEASARDLGYELEDLNYGPGERLF</sequence>
<feature type="transmembrane region" description="Helical" evidence="1">
    <location>
        <begin position="69"/>
        <end position="91"/>
    </location>
</feature>
<dbReference type="SUPFAM" id="SSF81324">
    <property type="entry name" value="Voltage-gated potassium channels"/>
    <property type="match status" value="1"/>
</dbReference>
<keyword evidence="1" id="KW-0812">Transmembrane</keyword>
<proteinExistence type="predicted"/>
<evidence type="ECO:0000259" key="2">
    <source>
        <dbReference type="Pfam" id="PF07885"/>
    </source>
</evidence>
<dbReference type="AlphaFoldDB" id="A0A6J4QG29"/>
<evidence type="ECO:0000313" key="3">
    <source>
        <dbReference type="EMBL" id="CAA9442308.1"/>
    </source>
</evidence>
<dbReference type="Pfam" id="PF07885">
    <property type="entry name" value="Ion_trans_2"/>
    <property type="match status" value="1"/>
</dbReference>
<organism evidence="3">
    <name type="scientific">uncultured Rubrobacteraceae bacterium</name>
    <dbReference type="NCBI Taxonomy" id="349277"/>
    <lineage>
        <taxon>Bacteria</taxon>
        <taxon>Bacillati</taxon>
        <taxon>Actinomycetota</taxon>
        <taxon>Rubrobacteria</taxon>
        <taxon>Rubrobacterales</taxon>
        <taxon>Rubrobacteraceae</taxon>
        <taxon>environmental samples</taxon>
    </lineage>
</organism>
<dbReference type="EMBL" id="CADCVG010000002">
    <property type="protein sequence ID" value="CAA9442308.1"/>
    <property type="molecule type" value="Genomic_DNA"/>
</dbReference>
<accession>A0A6J4QG29</accession>